<dbReference type="Pfam" id="PF08327">
    <property type="entry name" value="AHSA1"/>
    <property type="match status" value="1"/>
</dbReference>
<proteinExistence type="inferred from homology"/>
<protein>
    <submittedName>
        <fullName evidence="3">SRPBCC family protein</fullName>
    </submittedName>
</protein>
<dbReference type="SUPFAM" id="SSF55961">
    <property type="entry name" value="Bet v1-like"/>
    <property type="match status" value="1"/>
</dbReference>
<evidence type="ECO:0000259" key="2">
    <source>
        <dbReference type="Pfam" id="PF08327"/>
    </source>
</evidence>
<dbReference type="InterPro" id="IPR013538">
    <property type="entry name" value="ASHA1/2-like_C"/>
</dbReference>
<dbReference type="Proteomes" id="UP001139011">
    <property type="component" value="Unassembled WGS sequence"/>
</dbReference>
<name>A0A9X2BBJ9_9BACL</name>
<dbReference type="CDD" id="cd08901">
    <property type="entry name" value="SRPBCC_CalC_Aha1-like_8"/>
    <property type="match status" value="1"/>
</dbReference>
<comment type="caution">
    <text evidence="3">The sequence shown here is derived from an EMBL/GenBank/DDBJ whole genome shotgun (WGS) entry which is preliminary data.</text>
</comment>
<dbReference type="InterPro" id="IPR023393">
    <property type="entry name" value="START-like_dom_sf"/>
</dbReference>
<comment type="similarity">
    <text evidence="1">Belongs to the AHA1 family.</text>
</comment>
<dbReference type="EMBL" id="JAIWJX010000002">
    <property type="protein sequence ID" value="MCK6255491.1"/>
    <property type="molecule type" value="Genomic_DNA"/>
</dbReference>
<accession>A0A9X2BBJ9</accession>
<sequence>MPELYHTPVVRAEMLIRRPVEVVFEAFIEPAITTKFWFTKSSGRVEEGKKIQWEWEMYGVSDRVFVKRLEENERIHIQSSDGTEVEWTFVSRKDNETMVTILNSGFKGSGDEIVNTAIDSMGGYTMVLCGLKALLEHNIILNLVPDKAPDFHVK</sequence>
<feature type="domain" description="Activator of Hsp90 ATPase homologue 1/2-like C-terminal" evidence="2">
    <location>
        <begin position="19"/>
        <end position="136"/>
    </location>
</feature>
<evidence type="ECO:0000313" key="3">
    <source>
        <dbReference type="EMBL" id="MCK6255491.1"/>
    </source>
</evidence>
<evidence type="ECO:0000256" key="1">
    <source>
        <dbReference type="ARBA" id="ARBA00006817"/>
    </source>
</evidence>
<organism evidence="3 4">
    <name type="scientific">Fictibacillus marinisediminis</name>
    <dbReference type="NCBI Taxonomy" id="2878389"/>
    <lineage>
        <taxon>Bacteria</taxon>
        <taxon>Bacillati</taxon>
        <taxon>Bacillota</taxon>
        <taxon>Bacilli</taxon>
        <taxon>Bacillales</taxon>
        <taxon>Fictibacillaceae</taxon>
        <taxon>Fictibacillus</taxon>
    </lineage>
</organism>
<reference evidence="3" key="1">
    <citation type="submission" date="2021-09" db="EMBL/GenBank/DDBJ databases">
        <title>Genome analysis of Fictibacillus sp. KIGAM418 isolated from marine sediment.</title>
        <authorList>
            <person name="Seo M.-J."/>
            <person name="Cho E.-S."/>
            <person name="Hwang C.Y."/>
        </authorList>
    </citation>
    <scope>NUCLEOTIDE SEQUENCE</scope>
    <source>
        <strain evidence="3">KIGAM418</strain>
    </source>
</reference>
<keyword evidence="4" id="KW-1185">Reference proteome</keyword>
<dbReference type="AlphaFoldDB" id="A0A9X2BBJ9"/>
<dbReference type="Gene3D" id="3.30.530.20">
    <property type="match status" value="1"/>
</dbReference>
<evidence type="ECO:0000313" key="4">
    <source>
        <dbReference type="Proteomes" id="UP001139011"/>
    </source>
</evidence>
<gene>
    <name evidence="3" type="ORF">LCY76_02480</name>
</gene>
<dbReference type="RefSeq" id="WP_248251313.1">
    <property type="nucleotide sequence ID" value="NZ_JAIWJX010000002.1"/>
</dbReference>